<dbReference type="EMBL" id="FNVO01000006">
    <property type="protein sequence ID" value="SEG55986.1"/>
    <property type="molecule type" value="Genomic_DNA"/>
</dbReference>
<organism evidence="5 6">
    <name type="scientific">Thermomonospora echinospora</name>
    <dbReference type="NCBI Taxonomy" id="1992"/>
    <lineage>
        <taxon>Bacteria</taxon>
        <taxon>Bacillati</taxon>
        <taxon>Actinomycetota</taxon>
        <taxon>Actinomycetes</taxon>
        <taxon>Streptosporangiales</taxon>
        <taxon>Thermomonosporaceae</taxon>
        <taxon>Thermomonospora</taxon>
    </lineage>
</organism>
<dbReference type="AlphaFoldDB" id="A0A1H6B780"/>
<feature type="domain" description="HTH marR-type" evidence="4">
    <location>
        <begin position="12"/>
        <end position="143"/>
    </location>
</feature>
<evidence type="ECO:0000256" key="2">
    <source>
        <dbReference type="ARBA" id="ARBA00023125"/>
    </source>
</evidence>
<dbReference type="Pfam" id="PF12802">
    <property type="entry name" value="MarR_2"/>
    <property type="match status" value="1"/>
</dbReference>
<gene>
    <name evidence="5" type="ORF">SAMN04489712_106275</name>
</gene>
<dbReference type="GO" id="GO:0003677">
    <property type="term" value="F:DNA binding"/>
    <property type="evidence" value="ECO:0007669"/>
    <property type="project" value="UniProtKB-KW"/>
</dbReference>
<evidence type="ECO:0000313" key="5">
    <source>
        <dbReference type="EMBL" id="SEG55986.1"/>
    </source>
</evidence>
<keyword evidence="2 5" id="KW-0238">DNA-binding</keyword>
<keyword evidence="6" id="KW-1185">Reference proteome</keyword>
<evidence type="ECO:0000256" key="1">
    <source>
        <dbReference type="ARBA" id="ARBA00023015"/>
    </source>
</evidence>
<dbReference type="GO" id="GO:0003700">
    <property type="term" value="F:DNA-binding transcription factor activity"/>
    <property type="evidence" value="ECO:0007669"/>
    <property type="project" value="InterPro"/>
</dbReference>
<accession>A0A1H6B780</accession>
<evidence type="ECO:0000256" key="3">
    <source>
        <dbReference type="ARBA" id="ARBA00023163"/>
    </source>
</evidence>
<dbReference type="SUPFAM" id="SSF46785">
    <property type="entry name" value="Winged helix' DNA-binding domain"/>
    <property type="match status" value="1"/>
</dbReference>
<dbReference type="OrthoDB" id="3217017at2"/>
<dbReference type="Proteomes" id="UP000236723">
    <property type="component" value="Unassembled WGS sequence"/>
</dbReference>
<dbReference type="InterPro" id="IPR036388">
    <property type="entry name" value="WH-like_DNA-bd_sf"/>
</dbReference>
<dbReference type="PROSITE" id="PS50995">
    <property type="entry name" value="HTH_MARR_2"/>
    <property type="match status" value="1"/>
</dbReference>
<dbReference type="RefSeq" id="WP_103938776.1">
    <property type="nucleotide sequence ID" value="NZ_FNVO01000006.1"/>
</dbReference>
<dbReference type="PRINTS" id="PR00598">
    <property type="entry name" value="HTHMARR"/>
</dbReference>
<evidence type="ECO:0000313" key="6">
    <source>
        <dbReference type="Proteomes" id="UP000236723"/>
    </source>
</evidence>
<keyword evidence="1" id="KW-0805">Transcription regulation</keyword>
<sequence length="164" mass="17631">MLTTSAAPVRTVPDLAALLNHAGHVLHTRLAAALDEIDVTPRAICVLIHAMEAERTQAELAELADLDKTTMVVTVDALEKAGLAERRTSSTDRRARIVSVTEAGARKARAGVEIVDAVHRGVLEALPEEEREVFVSALERLVAGHLAVPAESGRPVRRARTARK</sequence>
<name>A0A1H6B780_9ACTN</name>
<proteinExistence type="predicted"/>
<dbReference type="InterPro" id="IPR036390">
    <property type="entry name" value="WH_DNA-bd_sf"/>
</dbReference>
<dbReference type="InterPro" id="IPR000835">
    <property type="entry name" value="HTH_MarR-typ"/>
</dbReference>
<reference evidence="6" key="1">
    <citation type="submission" date="2016-10" db="EMBL/GenBank/DDBJ databases">
        <authorList>
            <person name="Varghese N."/>
            <person name="Submissions S."/>
        </authorList>
    </citation>
    <scope>NUCLEOTIDE SEQUENCE [LARGE SCALE GENOMIC DNA]</scope>
    <source>
        <strain evidence="6">DSM 43163</strain>
    </source>
</reference>
<evidence type="ECO:0000259" key="4">
    <source>
        <dbReference type="PROSITE" id="PS50995"/>
    </source>
</evidence>
<keyword evidence="3" id="KW-0804">Transcription</keyword>
<protein>
    <submittedName>
        <fullName evidence="5">DNA-binding transcriptional regulator, MarR family</fullName>
    </submittedName>
</protein>
<dbReference type="Gene3D" id="1.10.10.10">
    <property type="entry name" value="Winged helix-like DNA-binding domain superfamily/Winged helix DNA-binding domain"/>
    <property type="match status" value="1"/>
</dbReference>
<dbReference type="PANTHER" id="PTHR42756:SF1">
    <property type="entry name" value="TRANSCRIPTIONAL REPRESSOR OF EMRAB OPERON"/>
    <property type="match status" value="1"/>
</dbReference>
<dbReference type="SMART" id="SM00347">
    <property type="entry name" value="HTH_MARR"/>
    <property type="match status" value="1"/>
</dbReference>
<dbReference type="PANTHER" id="PTHR42756">
    <property type="entry name" value="TRANSCRIPTIONAL REGULATOR, MARR"/>
    <property type="match status" value="1"/>
</dbReference>